<comment type="caution">
    <text evidence="1">The sequence shown here is derived from an EMBL/GenBank/DDBJ whole genome shotgun (WGS) entry which is preliminary data.</text>
</comment>
<dbReference type="AlphaFoldDB" id="A0AB37APE3"/>
<organism evidence="1 2">
    <name type="scientific">Burkholderia multivorans</name>
    <dbReference type="NCBI Taxonomy" id="87883"/>
    <lineage>
        <taxon>Bacteria</taxon>
        <taxon>Pseudomonadati</taxon>
        <taxon>Pseudomonadota</taxon>
        <taxon>Betaproteobacteria</taxon>
        <taxon>Burkholderiales</taxon>
        <taxon>Burkholderiaceae</taxon>
        <taxon>Burkholderia</taxon>
        <taxon>Burkholderia cepacia complex</taxon>
    </lineage>
</organism>
<gene>
    <name evidence="1" type="ORF">C6P99_18880</name>
</gene>
<evidence type="ECO:0000313" key="2">
    <source>
        <dbReference type="Proteomes" id="UP000237811"/>
    </source>
</evidence>
<protein>
    <submittedName>
        <fullName evidence="1">Cobalamin biosynthesis protein CobQ</fullName>
    </submittedName>
</protein>
<dbReference type="EMBL" id="PVFR01000058">
    <property type="protein sequence ID" value="PRE45380.1"/>
    <property type="molecule type" value="Genomic_DNA"/>
</dbReference>
<name>A0AB37APE3_9BURK</name>
<dbReference type="Proteomes" id="UP000237811">
    <property type="component" value="Unassembled WGS sequence"/>
</dbReference>
<evidence type="ECO:0000313" key="1">
    <source>
        <dbReference type="EMBL" id="PRE45380.1"/>
    </source>
</evidence>
<dbReference type="InterPro" id="IPR027417">
    <property type="entry name" value="P-loop_NTPase"/>
</dbReference>
<dbReference type="RefSeq" id="WP_105777511.1">
    <property type="nucleotide sequence ID" value="NZ_PVFQ01000024.1"/>
</dbReference>
<sequence length="284" mass="29820">MKSLLIVSARHRSGSTTLTCLLARYLQSVARRRVLVLDLAEPPWCARVLACGSGGTAVTARRLPDVDYLASTPRGAIRVLDACGVDGLRAGGDSSPTQYYANLRHLLSVAGPWFDVCLIDAPVLPDVRTVCAEALVDAAVSPMAVSPSSIDCALEVINGTYGIRNVRARLNPALRFTGLLPVMATPGSPNDAWVRVIETTLREWLIEDEALPQGYALLPRVPYVECVGDVGSSSKSSRGVAARDAAVSDASRAVTACLKVITQRLDAVPAASVAACGHAGACNA</sequence>
<reference evidence="1 2" key="1">
    <citation type="submission" date="2018-03" db="EMBL/GenBank/DDBJ databases">
        <authorList>
            <person name="Nguyen K."/>
            <person name="Fouts D."/>
            <person name="Sutton G."/>
        </authorList>
    </citation>
    <scope>NUCLEOTIDE SEQUENCE [LARGE SCALE GENOMIC DNA]</scope>
    <source>
        <strain evidence="1 2">AU14328</strain>
    </source>
</reference>
<dbReference type="SUPFAM" id="SSF52540">
    <property type="entry name" value="P-loop containing nucleoside triphosphate hydrolases"/>
    <property type="match status" value="1"/>
</dbReference>
<dbReference type="Gene3D" id="3.40.50.300">
    <property type="entry name" value="P-loop containing nucleotide triphosphate hydrolases"/>
    <property type="match status" value="1"/>
</dbReference>
<accession>A0AB37APE3</accession>
<proteinExistence type="predicted"/>